<dbReference type="InterPro" id="IPR024311">
    <property type="entry name" value="Lipocalin-like"/>
</dbReference>
<keyword evidence="3" id="KW-1185">Reference proteome</keyword>
<dbReference type="Proteomes" id="UP000799424">
    <property type="component" value="Unassembled WGS sequence"/>
</dbReference>
<proteinExistence type="predicted"/>
<evidence type="ECO:0000313" key="2">
    <source>
        <dbReference type="EMBL" id="KAF2827689.1"/>
    </source>
</evidence>
<gene>
    <name evidence="2" type="ORF">CC86DRAFT_321988</name>
</gene>
<reference evidence="2" key="1">
    <citation type="journal article" date="2020" name="Stud. Mycol.">
        <title>101 Dothideomycetes genomes: a test case for predicting lifestyles and emergence of pathogens.</title>
        <authorList>
            <person name="Haridas S."/>
            <person name="Albert R."/>
            <person name="Binder M."/>
            <person name="Bloem J."/>
            <person name="Labutti K."/>
            <person name="Salamov A."/>
            <person name="Andreopoulos B."/>
            <person name="Baker S."/>
            <person name="Barry K."/>
            <person name="Bills G."/>
            <person name="Bluhm B."/>
            <person name="Cannon C."/>
            <person name="Castanera R."/>
            <person name="Culley D."/>
            <person name="Daum C."/>
            <person name="Ezra D."/>
            <person name="Gonzalez J."/>
            <person name="Henrissat B."/>
            <person name="Kuo A."/>
            <person name="Liang C."/>
            <person name="Lipzen A."/>
            <person name="Lutzoni F."/>
            <person name="Magnuson J."/>
            <person name="Mondo S."/>
            <person name="Nolan M."/>
            <person name="Ohm R."/>
            <person name="Pangilinan J."/>
            <person name="Park H.-J."/>
            <person name="Ramirez L."/>
            <person name="Alfaro M."/>
            <person name="Sun H."/>
            <person name="Tritt A."/>
            <person name="Yoshinaga Y."/>
            <person name="Zwiers L.-H."/>
            <person name="Turgeon B."/>
            <person name="Goodwin S."/>
            <person name="Spatafora J."/>
            <person name="Crous P."/>
            <person name="Grigoriev I."/>
        </authorList>
    </citation>
    <scope>NUCLEOTIDE SEQUENCE</scope>
    <source>
        <strain evidence="2">CBS 113818</strain>
    </source>
</reference>
<protein>
    <recommendedName>
        <fullName evidence="1">Lipocalin-like domain-containing protein</fullName>
    </recommendedName>
</protein>
<dbReference type="EMBL" id="MU006224">
    <property type="protein sequence ID" value="KAF2827689.1"/>
    <property type="molecule type" value="Genomic_DNA"/>
</dbReference>
<name>A0A6A7A4L7_9PLEO</name>
<evidence type="ECO:0000259" key="1">
    <source>
        <dbReference type="Pfam" id="PF13924"/>
    </source>
</evidence>
<evidence type="ECO:0000313" key="3">
    <source>
        <dbReference type="Proteomes" id="UP000799424"/>
    </source>
</evidence>
<organism evidence="2 3">
    <name type="scientific">Ophiobolus disseminans</name>
    <dbReference type="NCBI Taxonomy" id="1469910"/>
    <lineage>
        <taxon>Eukaryota</taxon>
        <taxon>Fungi</taxon>
        <taxon>Dikarya</taxon>
        <taxon>Ascomycota</taxon>
        <taxon>Pezizomycotina</taxon>
        <taxon>Dothideomycetes</taxon>
        <taxon>Pleosporomycetidae</taxon>
        <taxon>Pleosporales</taxon>
        <taxon>Pleosporineae</taxon>
        <taxon>Phaeosphaeriaceae</taxon>
        <taxon>Ophiobolus</taxon>
    </lineage>
</organism>
<dbReference type="AlphaFoldDB" id="A0A6A7A4L7"/>
<feature type="domain" description="Lipocalin-like" evidence="1">
    <location>
        <begin position="13"/>
        <end position="161"/>
    </location>
</feature>
<dbReference type="Pfam" id="PF13924">
    <property type="entry name" value="Lipocalin_5"/>
    <property type="match status" value="1"/>
</dbReference>
<accession>A0A6A7A4L7</accession>
<dbReference type="OrthoDB" id="3904217at2759"/>
<sequence>MVLPKHIAVVLGGTWQHLNSTRFYLNGTEIPPGGLGRTPIGQLSYDPNGYMSANMVSSNPKDLPPDRTPDKPTYDDFALVGEHILTYAGELHLAWENSTASSGRLIHGPLVMSSQASWLGKLQLRNYEVTLNAHETGGRDVLKLWYRNEETDNDSTIYWARAPKM</sequence>